<dbReference type="GO" id="GO:0022904">
    <property type="term" value="P:respiratory electron transport chain"/>
    <property type="evidence" value="ECO:0007669"/>
    <property type="project" value="InterPro"/>
</dbReference>
<dbReference type="GO" id="GO:0005743">
    <property type="term" value="C:mitochondrial inner membrane"/>
    <property type="evidence" value="ECO:0007669"/>
    <property type="project" value="UniProtKB-SubCell"/>
</dbReference>
<feature type="region of interest" description="Disordered" evidence="9">
    <location>
        <begin position="150"/>
        <end position="174"/>
    </location>
</feature>
<proteinExistence type="inferred from homology"/>
<reference evidence="10" key="1">
    <citation type="journal article" date="2021" name="Sci. Rep.">
        <title>Diploid genomic architecture of Nitzschia inconspicua, an elite biomass production diatom.</title>
        <authorList>
            <person name="Oliver A."/>
            <person name="Podell S."/>
            <person name="Pinowska A."/>
            <person name="Traller J.C."/>
            <person name="Smith S.R."/>
            <person name="McClure R."/>
            <person name="Beliaev A."/>
            <person name="Bohutskyi P."/>
            <person name="Hill E.A."/>
            <person name="Rabines A."/>
            <person name="Zheng H."/>
            <person name="Allen L.Z."/>
            <person name="Kuo A."/>
            <person name="Grigoriev I.V."/>
            <person name="Allen A.E."/>
            <person name="Hazlebeck D."/>
            <person name="Allen E.E."/>
        </authorList>
    </citation>
    <scope>NUCLEOTIDE SEQUENCE</scope>
    <source>
        <strain evidence="10">Hildebrandi</strain>
    </source>
</reference>
<dbReference type="EMBL" id="JAGRRH010000098">
    <property type="protein sequence ID" value="KAG7336993.1"/>
    <property type="molecule type" value="Genomic_DNA"/>
</dbReference>
<dbReference type="OrthoDB" id="286811at2759"/>
<evidence type="ECO:0000256" key="8">
    <source>
        <dbReference type="ARBA" id="ARBA00023136"/>
    </source>
</evidence>
<dbReference type="Proteomes" id="UP000693970">
    <property type="component" value="Unassembled WGS sequence"/>
</dbReference>
<reference evidence="10" key="2">
    <citation type="submission" date="2021-04" db="EMBL/GenBank/DDBJ databases">
        <authorList>
            <person name="Podell S."/>
        </authorList>
    </citation>
    <scope>NUCLEOTIDE SEQUENCE</scope>
    <source>
        <strain evidence="10">Hildebrandi</strain>
    </source>
</reference>
<keyword evidence="3" id="KW-0813">Transport</keyword>
<dbReference type="Pfam" id="PF04716">
    <property type="entry name" value="ETC_C1_NDUFA5"/>
    <property type="match status" value="1"/>
</dbReference>
<dbReference type="InterPro" id="IPR006806">
    <property type="entry name" value="NDUFA5"/>
</dbReference>
<protein>
    <submittedName>
        <fullName evidence="10">ETC complex I subunit</fullName>
    </submittedName>
</protein>
<keyword evidence="4" id="KW-0679">Respiratory chain</keyword>
<evidence type="ECO:0000256" key="9">
    <source>
        <dbReference type="SAM" id="MobiDB-lite"/>
    </source>
</evidence>
<evidence type="ECO:0000256" key="2">
    <source>
        <dbReference type="ARBA" id="ARBA00010261"/>
    </source>
</evidence>
<evidence type="ECO:0000256" key="1">
    <source>
        <dbReference type="ARBA" id="ARBA00004443"/>
    </source>
</evidence>
<keyword evidence="6" id="KW-0249">Electron transport</keyword>
<keyword evidence="12" id="KW-1185">Reference proteome</keyword>
<accession>A0A9K3K624</accession>
<dbReference type="EMBL" id="JAGRRH010000016">
    <property type="protein sequence ID" value="KAG7354012.1"/>
    <property type="molecule type" value="Genomic_DNA"/>
</dbReference>
<evidence type="ECO:0000256" key="6">
    <source>
        <dbReference type="ARBA" id="ARBA00022982"/>
    </source>
</evidence>
<sequence>MFSRVATQSVKKVLGTPLSMGRKAPATAFFSTELVPGVGFGKTSTGIVGLPVDPEACSKIVTKYQALLDRMAASDLPETAQYRVDVEKIARYRIKIATEHADDPDLVEELCQCGQVEELVQQADDEMMVLDMYLKERLWEEIDYDVDVEIEYNPDPSKDSEGLDDDEEEASPSK</sequence>
<dbReference type="PANTHER" id="PTHR12653:SF0">
    <property type="entry name" value="NADH DEHYDROGENASE [UBIQUINONE] 1 ALPHA SUBCOMPLEX SUBUNIT 5"/>
    <property type="match status" value="1"/>
</dbReference>
<evidence type="ECO:0000256" key="7">
    <source>
        <dbReference type="ARBA" id="ARBA00023128"/>
    </source>
</evidence>
<keyword evidence="8" id="KW-0472">Membrane</keyword>
<evidence type="ECO:0000313" key="10">
    <source>
        <dbReference type="EMBL" id="KAG7336993.1"/>
    </source>
</evidence>
<gene>
    <name evidence="11" type="ORF">IV203_003368</name>
    <name evidence="10" type="ORF">IV203_017532</name>
</gene>
<comment type="caution">
    <text evidence="10">The sequence shown here is derived from an EMBL/GenBank/DDBJ whole genome shotgun (WGS) entry which is preliminary data.</text>
</comment>
<comment type="similarity">
    <text evidence="2">Belongs to the complex I NDUFA5 subunit family.</text>
</comment>
<organism evidence="10 12">
    <name type="scientific">Nitzschia inconspicua</name>
    <dbReference type="NCBI Taxonomy" id="303405"/>
    <lineage>
        <taxon>Eukaryota</taxon>
        <taxon>Sar</taxon>
        <taxon>Stramenopiles</taxon>
        <taxon>Ochrophyta</taxon>
        <taxon>Bacillariophyta</taxon>
        <taxon>Bacillariophyceae</taxon>
        <taxon>Bacillariophycidae</taxon>
        <taxon>Bacillariales</taxon>
        <taxon>Bacillariaceae</taxon>
        <taxon>Nitzschia</taxon>
    </lineage>
</organism>
<dbReference type="PANTHER" id="PTHR12653">
    <property type="entry name" value="NADH-UBIQUINONE OXIDOREDUCTASE 13 KD-B SUBUNIT"/>
    <property type="match status" value="1"/>
</dbReference>
<feature type="compositionally biased region" description="Acidic residues" evidence="9">
    <location>
        <begin position="162"/>
        <end position="174"/>
    </location>
</feature>
<evidence type="ECO:0000313" key="11">
    <source>
        <dbReference type="EMBL" id="KAG7354012.1"/>
    </source>
</evidence>
<comment type="subcellular location">
    <subcellularLocation>
        <location evidence="1">Mitochondrion inner membrane</location>
        <topology evidence="1">Peripheral membrane protein</topology>
        <orientation evidence="1">Matrix side</orientation>
    </subcellularLocation>
</comment>
<keyword evidence="7" id="KW-0496">Mitochondrion</keyword>
<evidence type="ECO:0000313" key="12">
    <source>
        <dbReference type="Proteomes" id="UP000693970"/>
    </source>
</evidence>
<keyword evidence="5" id="KW-0999">Mitochondrion inner membrane</keyword>
<evidence type="ECO:0000256" key="5">
    <source>
        <dbReference type="ARBA" id="ARBA00022792"/>
    </source>
</evidence>
<evidence type="ECO:0000256" key="3">
    <source>
        <dbReference type="ARBA" id="ARBA00022448"/>
    </source>
</evidence>
<evidence type="ECO:0000256" key="4">
    <source>
        <dbReference type="ARBA" id="ARBA00022660"/>
    </source>
</evidence>
<name>A0A9K3K624_9STRA</name>
<dbReference type="AlphaFoldDB" id="A0A9K3K624"/>